<organism evidence="1">
    <name type="scientific">Ackermannviridae sp. ctkHJ36</name>
    <dbReference type="NCBI Taxonomy" id="2825754"/>
    <lineage>
        <taxon>Viruses</taxon>
        <taxon>Duplodnaviria</taxon>
        <taxon>Heunggongvirae</taxon>
        <taxon>Uroviricota</taxon>
        <taxon>Caudoviricetes</taxon>
        <taxon>Pantevenvirales</taxon>
        <taxon>Ackermannviridae</taxon>
    </lineage>
</organism>
<evidence type="ECO:0000313" key="1">
    <source>
        <dbReference type="EMBL" id="DAF94929.1"/>
    </source>
</evidence>
<proteinExistence type="predicted"/>
<protein>
    <submittedName>
        <fullName evidence="1">Uncharacterized protein</fullName>
    </submittedName>
</protein>
<sequence>MVKSCITIRIKKYGFTSFAWCKIISGEENASPDIRTERKEKTVWK</sequence>
<reference evidence="1" key="1">
    <citation type="journal article" date="2021" name="Proc. Natl. Acad. Sci. U.S.A.">
        <title>A Catalog of Tens of Thousands of Viruses from Human Metagenomes Reveals Hidden Associations with Chronic Diseases.</title>
        <authorList>
            <person name="Tisza M.J."/>
            <person name="Buck C.B."/>
        </authorList>
    </citation>
    <scope>NUCLEOTIDE SEQUENCE</scope>
    <source>
        <strain evidence="1">CtkHJ36</strain>
    </source>
</reference>
<accession>A0A8S5UKA2</accession>
<dbReference type="EMBL" id="BK016098">
    <property type="protein sequence ID" value="DAF94929.1"/>
    <property type="molecule type" value="Genomic_DNA"/>
</dbReference>
<name>A0A8S5UKA2_9CAUD</name>